<sequence>MKWLKQNVEVHPSVTVAHVFDAVSESDDMVEFLTQFTGCDVRELHVRDRSPTGKLGVSPGYETVGEEIQVLDEIPANVLRIWREVSVYNDEESGELRFWSRLDSMVSNFDCLDCGTTLGRKASEFFGDICGLSIRVEAIASLSGWGGKSTGKAETHGVTLLEFLEVLYGMFGKPEYDLRDAKAIEIDAEVMERMRKMLGMDDDPADWWKTGGTGDGPTFQ</sequence>
<dbReference type="EMBL" id="JAMQBK010000012">
    <property type="protein sequence ID" value="MCM2369656.1"/>
    <property type="molecule type" value="Genomic_DNA"/>
</dbReference>
<proteinExistence type="predicted"/>
<dbReference type="RefSeq" id="WP_250927326.1">
    <property type="nucleotide sequence ID" value="NZ_JAMQBK010000012.1"/>
</dbReference>
<keyword evidence="2" id="KW-1185">Reference proteome</keyword>
<reference evidence="1 2" key="1">
    <citation type="journal article" date="2022" name="Syst. Appl. Microbiol.">
        <title>Rhodopirellula aestuarii sp. nov., a novel member of the genus Rhodopirellula isolated from brackish sediments collected in the Tagus River estuary, Portugal.</title>
        <authorList>
            <person name="Vitorino I.R."/>
            <person name="Klimek D."/>
            <person name="Calusinska M."/>
            <person name="Lobo-da-Cunha A."/>
            <person name="Vasconcelos V."/>
            <person name="Lage O.M."/>
        </authorList>
    </citation>
    <scope>NUCLEOTIDE SEQUENCE [LARGE SCALE GENOMIC DNA]</scope>
    <source>
        <strain evidence="1 2">ICT_H3.1</strain>
    </source>
</reference>
<organism evidence="1 2">
    <name type="scientific">Aporhodopirellula aestuarii</name>
    <dbReference type="NCBI Taxonomy" id="2950107"/>
    <lineage>
        <taxon>Bacteria</taxon>
        <taxon>Pseudomonadati</taxon>
        <taxon>Planctomycetota</taxon>
        <taxon>Planctomycetia</taxon>
        <taxon>Pirellulales</taxon>
        <taxon>Pirellulaceae</taxon>
        <taxon>Aporhodopirellula</taxon>
    </lineage>
</organism>
<accession>A0ABT0TYU5</accession>
<evidence type="ECO:0000313" key="2">
    <source>
        <dbReference type="Proteomes" id="UP001202961"/>
    </source>
</evidence>
<gene>
    <name evidence="1" type="ORF">NB063_03360</name>
</gene>
<evidence type="ECO:0000313" key="1">
    <source>
        <dbReference type="EMBL" id="MCM2369656.1"/>
    </source>
</evidence>
<name>A0ABT0TYU5_9BACT</name>
<dbReference type="Proteomes" id="UP001202961">
    <property type="component" value="Unassembled WGS sequence"/>
</dbReference>
<protein>
    <submittedName>
        <fullName evidence="1">Uncharacterized protein</fullName>
    </submittedName>
</protein>
<comment type="caution">
    <text evidence="1">The sequence shown here is derived from an EMBL/GenBank/DDBJ whole genome shotgun (WGS) entry which is preliminary data.</text>
</comment>